<dbReference type="Gene3D" id="3.40.50.1110">
    <property type="entry name" value="SGNH hydrolase"/>
    <property type="match status" value="1"/>
</dbReference>
<name>A0ABV0JLK5_9CYAN</name>
<dbReference type="InterPro" id="IPR036514">
    <property type="entry name" value="SGNH_hydro_sf"/>
</dbReference>
<accession>A0ABV0JLK5</accession>
<gene>
    <name evidence="1" type="ORF">NDI37_07515</name>
</gene>
<protein>
    <submittedName>
        <fullName evidence="1">DUF1574 domain-containing protein</fullName>
    </submittedName>
</protein>
<proteinExistence type="predicted"/>
<dbReference type="Proteomes" id="UP001442494">
    <property type="component" value="Unassembled WGS sequence"/>
</dbReference>
<dbReference type="EMBL" id="JAMPKK010000012">
    <property type="protein sequence ID" value="MEP0864315.1"/>
    <property type="molecule type" value="Genomic_DNA"/>
</dbReference>
<dbReference type="RefSeq" id="WP_190420994.1">
    <property type="nucleotide sequence ID" value="NZ_JAMPKK010000012.1"/>
</dbReference>
<dbReference type="SUPFAM" id="SSF52266">
    <property type="entry name" value="SGNH hydrolase"/>
    <property type="match status" value="1"/>
</dbReference>
<dbReference type="InterPro" id="IPR011468">
    <property type="entry name" value="DUF1574"/>
</dbReference>
<dbReference type="Pfam" id="PF07611">
    <property type="entry name" value="DUF1574"/>
    <property type="match status" value="1"/>
</dbReference>
<evidence type="ECO:0000313" key="1">
    <source>
        <dbReference type="EMBL" id="MEP0864315.1"/>
    </source>
</evidence>
<evidence type="ECO:0000313" key="2">
    <source>
        <dbReference type="Proteomes" id="UP001442494"/>
    </source>
</evidence>
<sequence>MIFANLSFFYRFAAIMTGCLLFIGCSRTHLIQATPSNAVVQPLAATTAANMSDRLTEGINQAMSAALKAQSAKSAQDWDQVAEGWLSAIASLQSISPDSPERVYAQKKVTEYMRSLEVAQQRAAATSYQSQYPTFNNQLLDNQLVLYLSYVAAVGPPDILIVGSSRSLQGVDPRQMQQALAARGISGKKIFNFGVNGATAQVIDFLVRRLLTQDQLPKLIVWADGVRAFNSGRTDRTYNLILASPGYQRLISGDRPQSSSPPDDPNTIHAKSLNNLVAQNQINNVASNNVASNTVSSFNLLPSNSEKIIAQNNVEGLTTDYSIAAVDANGFLPVNIRFNPVIYYRQKPRVAGLYDADYAAFQLGGKQEVALNNMMIFAKQRRIPVVFVNLPLSQDYLDRTRQRYEQQFRRYMQRQATAKGFVFLDLSGQWRNQNGYFADPSHLNRFGAAAVANRIARDPRIPWP</sequence>
<keyword evidence="2" id="KW-1185">Reference proteome</keyword>
<organism evidence="1 2">
    <name type="scientific">Funiculus sociatus GB2-A5</name>
    <dbReference type="NCBI Taxonomy" id="2933946"/>
    <lineage>
        <taxon>Bacteria</taxon>
        <taxon>Bacillati</taxon>
        <taxon>Cyanobacteriota</taxon>
        <taxon>Cyanophyceae</taxon>
        <taxon>Coleofasciculales</taxon>
        <taxon>Coleofasciculaceae</taxon>
        <taxon>Funiculus</taxon>
    </lineage>
</organism>
<reference evidence="1 2" key="1">
    <citation type="submission" date="2022-04" db="EMBL/GenBank/DDBJ databases">
        <title>Positive selection, recombination, and allopatry shape intraspecific diversity of widespread and dominant cyanobacteria.</title>
        <authorList>
            <person name="Wei J."/>
            <person name="Shu W."/>
            <person name="Hu C."/>
        </authorList>
    </citation>
    <scope>NUCLEOTIDE SEQUENCE [LARGE SCALE GENOMIC DNA]</scope>
    <source>
        <strain evidence="1 2">GB2-A5</strain>
    </source>
</reference>
<comment type="caution">
    <text evidence="1">The sequence shown here is derived from an EMBL/GenBank/DDBJ whole genome shotgun (WGS) entry which is preliminary data.</text>
</comment>